<dbReference type="EMBL" id="VIVN01000026">
    <property type="protein sequence ID" value="TWD89642.1"/>
    <property type="molecule type" value="Genomic_DNA"/>
</dbReference>
<dbReference type="InterPro" id="IPR023439">
    <property type="entry name" value="Mal_deCO2ase/Cit_lyase_ACP"/>
</dbReference>
<comment type="subunit">
    <text evidence="4">Oligomer with a subunit composition of (alpha,beta,gamma)6.</text>
</comment>
<reference evidence="6 7" key="1">
    <citation type="submission" date="2019-06" db="EMBL/GenBank/DDBJ databases">
        <title>Sorghum-associated microbial communities from plants grown in Nebraska, USA.</title>
        <authorList>
            <person name="Schachtman D."/>
        </authorList>
    </citation>
    <scope>NUCLEOTIDE SEQUENCE [LARGE SCALE GENOMIC DNA]</scope>
    <source>
        <strain evidence="6 7">2482</strain>
    </source>
</reference>
<keyword evidence="2 4" id="KW-0963">Cytoplasm</keyword>
<dbReference type="AlphaFoldDB" id="A0A561CF20"/>
<keyword evidence="7" id="KW-1185">Reference proteome</keyword>
<keyword evidence="3 4" id="KW-0597">Phosphoprotein</keyword>
<dbReference type="Proteomes" id="UP000319671">
    <property type="component" value="Unassembled WGS sequence"/>
</dbReference>
<dbReference type="RefSeq" id="WP_261380839.1">
    <property type="nucleotide sequence ID" value="NZ_VIVN01000026.1"/>
</dbReference>
<evidence type="ECO:0000256" key="5">
    <source>
        <dbReference type="PIRSR" id="PIRSR002736-50"/>
    </source>
</evidence>
<comment type="similarity">
    <text evidence="4">Belongs to the CitD family.</text>
</comment>
<dbReference type="NCBIfam" id="TIGR01608">
    <property type="entry name" value="citD"/>
    <property type="match status" value="1"/>
</dbReference>
<dbReference type="GO" id="GO:0016829">
    <property type="term" value="F:lyase activity"/>
    <property type="evidence" value="ECO:0007669"/>
    <property type="project" value="UniProtKB-KW"/>
</dbReference>
<proteinExistence type="inferred from homology"/>
<evidence type="ECO:0000256" key="4">
    <source>
        <dbReference type="HAMAP-Rule" id="MF_00805"/>
    </source>
</evidence>
<evidence type="ECO:0000256" key="3">
    <source>
        <dbReference type="ARBA" id="ARBA00022553"/>
    </source>
</evidence>
<organism evidence="6 7">
    <name type="scientific">Neobacillus bataviensis</name>
    <dbReference type="NCBI Taxonomy" id="220685"/>
    <lineage>
        <taxon>Bacteria</taxon>
        <taxon>Bacillati</taxon>
        <taxon>Bacillota</taxon>
        <taxon>Bacilli</taxon>
        <taxon>Bacillales</taxon>
        <taxon>Bacillaceae</taxon>
        <taxon>Neobacillus</taxon>
    </lineage>
</organism>
<keyword evidence="6" id="KW-0456">Lyase</keyword>
<sequence>MLMLPERIKILDVGIAGTLESSDITIQIEKNEEKGIEIELKSSVENQFGKQIKKVILKTLQELGIENALVLAIDKGALDCTIRARVRTAVSRAARQNCFPWEVK</sequence>
<evidence type="ECO:0000313" key="6">
    <source>
        <dbReference type="EMBL" id="TWD89642.1"/>
    </source>
</evidence>
<comment type="caution">
    <text evidence="6">The sequence shown here is derived from an EMBL/GenBank/DDBJ whole genome shotgun (WGS) entry which is preliminary data.</text>
</comment>
<dbReference type="InterPro" id="IPR006495">
    <property type="entry name" value="CitD"/>
</dbReference>
<evidence type="ECO:0000313" key="7">
    <source>
        <dbReference type="Proteomes" id="UP000319671"/>
    </source>
</evidence>
<name>A0A561CF20_9BACI</name>
<gene>
    <name evidence="4" type="primary">citD</name>
    <name evidence="6" type="ORF">FB550_12639</name>
</gene>
<accession>A0A561CF20</accession>
<evidence type="ECO:0000256" key="1">
    <source>
        <dbReference type="ARBA" id="ARBA00004496"/>
    </source>
</evidence>
<dbReference type="NCBIfam" id="NF009726">
    <property type="entry name" value="PRK13253.1"/>
    <property type="match status" value="1"/>
</dbReference>
<dbReference type="PIRSF" id="PIRSF002736">
    <property type="entry name" value="Citrt_lyas_gamma"/>
    <property type="match status" value="1"/>
</dbReference>
<dbReference type="GO" id="GO:0005737">
    <property type="term" value="C:cytoplasm"/>
    <property type="evidence" value="ECO:0007669"/>
    <property type="project" value="UniProtKB-SubCell"/>
</dbReference>
<evidence type="ECO:0000256" key="2">
    <source>
        <dbReference type="ARBA" id="ARBA00022490"/>
    </source>
</evidence>
<feature type="modified residue" description="O-(phosphoribosyl dephospho-coenzyme A)serine" evidence="4 5">
    <location>
        <position position="21"/>
    </location>
</feature>
<protein>
    <recommendedName>
        <fullName evidence="4">Citrate lyase acyl carrier protein</fullName>
    </recommendedName>
    <alternativeName>
        <fullName evidence="4">Citrate lyase gamma chain</fullName>
    </alternativeName>
</protein>
<dbReference type="HAMAP" id="MF_00805">
    <property type="entry name" value="CitD"/>
    <property type="match status" value="1"/>
</dbReference>
<comment type="function">
    <text evidence="4">Covalent carrier of the coenzyme of citrate lyase.</text>
</comment>
<comment type="subcellular location">
    <subcellularLocation>
        <location evidence="1 4">Cytoplasm</location>
    </subcellularLocation>
</comment>
<dbReference type="Pfam" id="PF06857">
    <property type="entry name" value="ACP"/>
    <property type="match status" value="1"/>
</dbReference>